<dbReference type="OrthoDB" id="691673at2759"/>
<dbReference type="VEuPathDB" id="FungiDB:GVI51_G01111"/>
<dbReference type="Pfam" id="PF00155">
    <property type="entry name" value="Aminotran_1_2"/>
    <property type="match status" value="1"/>
</dbReference>
<evidence type="ECO:0000256" key="6">
    <source>
        <dbReference type="ARBA" id="ARBA00022679"/>
    </source>
</evidence>
<comment type="cofactor">
    <cofactor evidence="1">
        <name>pyridoxal 5'-phosphate</name>
        <dbReference type="ChEBI" id="CHEBI:597326"/>
    </cofactor>
</comment>
<dbReference type="PANTHER" id="PTHR42790">
    <property type="entry name" value="AMINOTRANSFERASE"/>
    <property type="match status" value="1"/>
</dbReference>
<dbReference type="VEuPathDB" id="FungiDB:CAGL0G01254g"/>
<dbReference type="InterPro" id="IPR050859">
    <property type="entry name" value="Class-I_PLP-dep_aminotransf"/>
</dbReference>
<keyword evidence="4" id="KW-0963">Cytoplasm</keyword>
<dbReference type="GO" id="GO:0009074">
    <property type="term" value="P:aromatic amino acid family catabolic process"/>
    <property type="evidence" value="ECO:0007669"/>
    <property type="project" value="TreeGrafter"/>
</dbReference>
<accession>A0A0W0EM67</accession>
<evidence type="ECO:0000256" key="4">
    <source>
        <dbReference type="ARBA" id="ARBA00022490"/>
    </source>
</evidence>
<protein>
    <recommendedName>
        <fullName evidence="9">aromatic-amino-acid transaminase</fullName>
        <ecNumber evidence="9">2.6.1.57</ecNumber>
    </recommendedName>
</protein>
<dbReference type="GO" id="GO:0005737">
    <property type="term" value="C:cytoplasm"/>
    <property type="evidence" value="ECO:0007669"/>
    <property type="project" value="UniProtKB-SubCell"/>
</dbReference>
<dbReference type="CDD" id="cd00609">
    <property type="entry name" value="AAT_like"/>
    <property type="match status" value="1"/>
</dbReference>
<dbReference type="VEuPathDB" id="FungiDB:B1J91_G01254g"/>
<dbReference type="VEuPathDB" id="FungiDB:GWK60_G01111"/>
<dbReference type="AlphaFoldDB" id="A0A0W0EM67"/>
<reference evidence="11 12" key="1">
    <citation type="submission" date="2015-10" db="EMBL/GenBank/DDBJ databases">
        <title>Draft genomes sequences of Candida glabrata isolates 1A, 1B, 2A, 2B, 3A and 3B.</title>
        <authorList>
            <person name="Haavelsrud O.E."/>
            <person name="Gaustad P."/>
        </authorList>
    </citation>
    <scope>NUCLEOTIDE SEQUENCE [LARGE SCALE GENOMIC DNA]</scope>
    <source>
        <strain evidence="11">910700640</strain>
    </source>
</reference>
<comment type="caution">
    <text evidence="11">The sequence shown here is derived from an EMBL/GenBank/DDBJ whole genome shotgun (WGS) entry which is preliminary data.</text>
</comment>
<dbReference type="Proteomes" id="UP000054886">
    <property type="component" value="Unassembled WGS sequence"/>
</dbReference>
<keyword evidence="6 11" id="KW-0808">Transferase</keyword>
<evidence type="ECO:0000256" key="2">
    <source>
        <dbReference type="ARBA" id="ARBA00004496"/>
    </source>
</evidence>
<dbReference type="FunFam" id="3.40.640.10:FF:000074">
    <property type="entry name" value="Aromatic amino acid aminotransferase"/>
    <property type="match status" value="1"/>
</dbReference>
<dbReference type="GO" id="GO:0008793">
    <property type="term" value="F:aromatic-amino-acid transaminase activity"/>
    <property type="evidence" value="ECO:0007669"/>
    <property type="project" value="EnsemblFungi"/>
</dbReference>
<comment type="catalytic activity">
    <reaction evidence="8">
        <text>an aromatic L-alpha-amino acid + 2-oxoglutarate = an aromatic oxo-acid + L-glutamate</text>
        <dbReference type="Rhea" id="RHEA:17533"/>
        <dbReference type="ChEBI" id="CHEBI:16810"/>
        <dbReference type="ChEBI" id="CHEBI:29985"/>
        <dbReference type="ChEBI" id="CHEBI:73309"/>
        <dbReference type="ChEBI" id="CHEBI:84824"/>
        <dbReference type="EC" id="2.6.1.57"/>
    </reaction>
</comment>
<evidence type="ECO:0000256" key="3">
    <source>
        <dbReference type="ARBA" id="ARBA00007441"/>
    </source>
</evidence>
<organism evidence="11 12">
    <name type="scientific">Candida glabrata</name>
    <name type="common">Yeast</name>
    <name type="synonym">Torulopsis glabrata</name>
    <dbReference type="NCBI Taxonomy" id="5478"/>
    <lineage>
        <taxon>Eukaryota</taxon>
        <taxon>Fungi</taxon>
        <taxon>Dikarya</taxon>
        <taxon>Ascomycota</taxon>
        <taxon>Saccharomycotina</taxon>
        <taxon>Saccharomycetes</taxon>
        <taxon>Saccharomycetales</taxon>
        <taxon>Saccharomycetaceae</taxon>
        <taxon>Nakaseomyces</taxon>
    </lineage>
</organism>
<dbReference type="InterPro" id="IPR015421">
    <property type="entry name" value="PyrdxlP-dep_Trfase_major"/>
</dbReference>
<dbReference type="EC" id="2.6.1.57" evidence="9"/>
<evidence type="ECO:0000256" key="7">
    <source>
        <dbReference type="ARBA" id="ARBA00022898"/>
    </source>
</evidence>
<dbReference type="PhylomeDB" id="A0A0W0EM67"/>
<dbReference type="Gene3D" id="3.40.640.10">
    <property type="entry name" value="Type I PLP-dependent aspartate aminotransferase-like (Major domain)"/>
    <property type="match status" value="1"/>
</dbReference>
<dbReference type="PANTHER" id="PTHR42790:SF21">
    <property type="entry name" value="AROMATIC_AMINOADIPATE AMINOTRANSFERASE 1"/>
    <property type="match status" value="1"/>
</dbReference>
<dbReference type="GO" id="GO:0009094">
    <property type="term" value="P:L-phenylalanine biosynthetic process"/>
    <property type="evidence" value="ECO:0007669"/>
    <property type="project" value="EnsemblFungi"/>
</dbReference>
<dbReference type="SUPFAM" id="SSF53383">
    <property type="entry name" value="PLP-dependent transferases"/>
    <property type="match status" value="1"/>
</dbReference>
<evidence type="ECO:0000256" key="5">
    <source>
        <dbReference type="ARBA" id="ARBA00022576"/>
    </source>
</evidence>
<evidence type="ECO:0000259" key="10">
    <source>
        <dbReference type="Pfam" id="PF00155"/>
    </source>
</evidence>
<evidence type="ECO:0000256" key="1">
    <source>
        <dbReference type="ARBA" id="ARBA00001933"/>
    </source>
</evidence>
<dbReference type="GO" id="GO:0006571">
    <property type="term" value="P:tyrosine biosynthetic process"/>
    <property type="evidence" value="ECO:0007669"/>
    <property type="project" value="EnsemblFungi"/>
</dbReference>
<dbReference type="VEuPathDB" id="FungiDB:GW608_G01111"/>
<evidence type="ECO:0000313" key="12">
    <source>
        <dbReference type="Proteomes" id="UP000054886"/>
    </source>
</evidence>
<gene>
    <name evidence="11" type="ORF">AO440_001535</name>
</gene>
<evidence type="ECO:0000313" key="11">
    <source>
        <dbReference type="EMBL" id="KTB07599.1"/>
    </source>
</evidence>
<keyword evidence="7" id="KW-0663">Pyridoxal phosphate</keyword>
<sequence>MTLPESKDFTYFFSEETKARKPSPLKTCIQYFSDPNMIFLGGGLPMSAYFPWDNLAADTPLPPFTNGIGATITGSQEDTSKFSVKKESKVHEGDIPLARSLQYGKSMGQPELTDFLKEHTKMIHDMKYSDWDVVATTGNTNAWESTLRVFCNRGDVILAEAHSFSSSLASAEAQGIITFPVPIDAHGIIPEKLEALLDNWTEGAPKPKLLYTIPTGQNPTGSSLNAERKKEIYRIAQKHDFLIIEDEPYYFLQVGEYISDLSKRAEVAQKNANISHEDFLKSLALTFLSVDTDGRVIRMDSFSKVLAPGTRLGWITGSSKLLQAYLSLHEMTIQSPSGFSQSLVSGTLNRWGQKGYIDWLIGLRHEYTAKRDHCIDSLYKFIPKDNNKEGKPIFTINPPIAGMFFTVDMDASAHPEFATTYESDPTKVEEALYQKVIKSGVLVVPGIWFKADGETTPAQPASSKENPNPNQIFFRGTYAAVEPSKLDEGLKRLGQCLREEFQLA</sequence>
<keyword evidence="5 11" id="KW-0032">Aminotransferase</keyword>
<dbReference type="EMBL" id="LLZZ01000107">
    <property type="protein sequence ID" value="KTB07599.1"/>
    <property type="molecule type" value="Genomic_DNA"/>
</dbReference>
<comment type="subcellular location">
    <subcellularLocation>
        <location evidence="2">Cytoplasm</location>
    </subcellularLocation>
</comment>
<proteinExistence type="inferred from homology"/>
<evidence type="ECO:0000256" key="9">
    <source>
        <dbReference type="ARBA" id="ARBA00067014"/>
    </source>
</evidence>
<comment type="similarity">
    <text evidence="3">Belongs to the class-I pyridoxal-phosphate-dependent aminotransferase family.</text>
</comment>
<dbReference type="InterPro" id="IPR015424">
    <property type="entry name" value="PyrdxlP-dep_Trfase"/>
</dbReference>
<dbReference type="GO" id="GO:0047536">
    <property type="term" value="F:2-aminoadipate transaminase activity"/>
    <property type="evidence" value="ECO:0007669"/>
    <property type="project" value="EnsemblFungi"/>
</dbReference>
<dbReference type="GO" id="GO:0019878">
    <property type="term" value="P:lysine biosynthetic process via aminoadipic acid"/>
    <property type="evidence" value="ECO:0007669"/>
    <property type="project" value="TreeGrafter"/>
</dbReference>
<name>A0A0W0EM67_CANGB</name>
<dbReference type="InterPro" id="IPR004839">
    <property type="entry name" value="Aminotransferase_I/II_large"/>
</dbReference>
<dbReference type="GO" id="GO:0030170">
    <property type="term" value="F:pyridoxal phosphate binding"/>
    <property type="evidence" value="ECO:0007669"/>
    <property type="project" value="InterPro"/>
</dbReference>
<evidence type="ECO:0000256" key="8">
    <source>
        <dbReference type="ARBA" id="ARBA00051993"/>
    </source>
</evidence>
<feature type="domain" description="Aminotransferase class I/classII large" evidence="10">
    <location>
        <begin position="101"/>
        <end position="493"/>
    </location>
</feature>